<dbReference type="Pfam" id="PF00496">
    <property type="entry name" value="SBP_bac_5"/>
    <property type="match status" value="1"/>
</dbReference>
<dbReference type="AlphaFoldDB" id="A0A377ZI49"/>
<sequence>MVYQGYGKVAIEPIAPISWAFNAEGVNPYPYDPAQAKKLLDEAGWKAGADGIRAKDGQRLELTLLVSKKVLNDALIPIAKENWRQIGVLLKPQVVDFNALMAQRKAGNYDLASFSTSTLNDPHDGVWDFYSSEAKESGYHNAEVDKLINAGNAVLDIEQRKPIYHQLYKVLADDPPVILLGYREILSASSARVSGFKPDIYNGLTGSLPDVKIVK</sequence>
<dbReference type="Gene3D" id="3.10.105.10">
    <property type="entry name" value="Dipeptide-binding Protein, Domain 3"/>
    <property type="match status" value="1"/>
</dbReference>
<organism evidence="2 3">
    <name type="scientific">Klebsiella pneumoniae subsp. pneumoniae</name>
    <dbReference type="NCBI Taxonomy" id="72407"/>
    <lineage>
        <taxon>Bacteria</taxon>
        <taxon>Pseudomonadati</taxon>
        <taxon>Pseudomonadota</taxon>
        <taxon>Gammaproteobacteria</taxon>
        <taxon>Enterobacterales</taxon>
        <taxon>Enterobacteriaceae</taxon>
        <taxon>Klebsiella/Raoultella group</taxon>
        <taxon>Klebsiella</taxon>
        <taxon>Klebsiella pneumoniae complex</taxon>
    </lineage>
</organism>
<dbReference type="SUPFAM" id="SSF53850">
    <property type="entry name" value="Periplasmic binding protein-like II"/>
    <property type="match status" value="1"/>
</dbReference>
<dbReference type="GO" id="GO:0015833">
    <property type="term" value="P:peptide transport"/>
    <property type="evidence" value="ECO:0007669"/>
    <property type="project" value="TreeGrafter"/>
</dbReference>
<evidence type="ECO:0000313" key="3">
    <source>
        <dbReference type="Proteomes" id="UP000254020"/>
    </source>
</evidence>
<dbReference type="PANTHER" id="PTHR30290">
    <property type="entry name" value="PERIPLASMIC BINDING COMPONENT OF ABC TRANSPORTER"/>
    <property type="match status" value="1"/>
</dbReference>
<name>A0A377ZI49_KLEPN</name>
<evidence type="ECO:0000313" key="2">
    <source>
        <dbReference type="EMBL" id="STU71796.1"/>
    </source>
</evidence>
<dbReference type="Gene3D" id="3.40.190.10">
    <property type="entry name" value="Periplasmic binding protein-like II"/>
    <property type="match status" value="1"/>
</dbReference>
<accession>A0A377ZI49</accession>
<dbReference type="InterPro" id="IPR000914">
    <property type="entry name" value="SBP_5_dom"/>
</dbReference>
<evidence type="ECO:0000259" key="1">
    <source>
        <dbReference type="Pfam" id="PF00496"/>
    </source>
</evidence>
<proteinExistence type="predicted"/>
<reference evidence="2 3" key="1">
    <citation type="submission" date="2018-06" db="EMBL/GenBank/DDBJ databases">
        <authorList>
            <consortium name="Pathogen Informatics"/>
            <person name="Doyle S."/>
        </authorList>
    </citation>
    <scope>NUCLEOTIDE SEQUENCE [LARGE SCALE GENOMIC DNA]</scope>
    <source>
        <strain evidence="2 3">NCTC9504</strain>
    </source>
</reference>
<protein>
    <submittedName>
        <fullName evidence="2">Oligopeptide ABC transporter</fullName>
    </submittedName>
</protein>
<dbReference type="InterPro" id="IPR039424">
    <property type="entry name" value="SBP_5"/>
</dbReference>
<dbReference type="PANTHER" id="PTHR30290:SF81">
    <property type="entry name" value="OLIGOPEPTIDE-BINDING PROTEIN OPPA"/>
    <property type="match status" value="1"/>
</dbReference>
<dbReference type="EMBL" id="UGMA01000005">
    <property type="protein sequence ID" value="STU71796.1"/>
    <property type="molecule type" value="Genomic_DNA"/>
</dbReference>
<gene>
    <name evidence="2" type="primary">appA_2</name>
    <name evidence="2" type="ORF">NCTC9504_03067</name>
</gene>
<feature type="domain" description="Solute-binding protein family 5" evidence="1">
    <location>
        <begin position="2"/>
        <end position="134"/>
    </location>
</feature>
<dbReference type="Proteomes" id="UP000254020">
    <property type="component" value="Unassembled WGS sequence"/>
</dbReference>
<dbReference type="GO" id="GO:1904680">
    <property type="term" value="F:peptide transmembrane transporter activity"/>
    <property type="evidence" value="ECO:0007669"/>
    <property type="project" value="TreeGrafter"/>
</dbReference>